<keyword evidence="3" id="KW-1185">Reference proteome</keyword>
<evidence type="ECO:0000313" key="2">
    <source>
        <dbReference type="EMBL" id="MBW0590010.1"/>
    </source>
</evidence>
<dbReference type="Proteomes" id="UP000765509">
    <property type="component" value="Unassembled WGS sequence"/>
</dbReference>
<dbReference type="AlphaFoldDB" id="A0A9Q3KXN6"/>
<evidence type="ECO:0000313" key="3">
    <source>
        <dbReference type="Proteomes" id="UP000765509"/>
    </source>
</evidence>
<accession>A0A9Q3KXN6</accession>
<dbReference type="EMBL" id="AVOT02136572">
    <property type="protein sequence ID" value="MBW0590010.1"/>
    <property type="molecule type" value="Genomic_DNA"/>
</dbReference>
<reference evidence="2" key="1">
    <citation type="submission" date="2021-03" db="EMBL/GenBank/DDBJ databases">
        <title>Draft genome sequence of rust myrtle Austropuccinia psidii MF-1, a brazilian biotype.</title>
        <authorList>
            <person name="Quecine M.C."/>
            <person name="Pachon D.M.R."/>
            <person name="Bonatelli M.L."/>
            <person name="Correr F.H."/>
            <person name="Franceschini L.M."/>
            <person name="Leite T.F."/>
            <person name="Margarido G.R.A."/>
            <person name="Almeida C.A."/>
            <person name="Ferrarezi J.A."/>
            <person name="Labate C.A."/>
        </authorList>
    </citation>
    <scope>NUCLEOTIDE SEQUENCE</scope>
    <source>
        <strain evidence="2">MF-1</strain>
    </source>
</reference>
<protein>
    <submittedName>
        <fullName evidence="2">Uncharacterized protein</fullName>
    </submittedName>
</protein>
<sequence length="180" mass="20029">MLLILPYLPQMPYLDVETQARLANTHEFPRRSHTYDHKTFNVGWPSPKLIGTGQLTNGPTSWPLSWESGLTKCESGVWRHDFCLGWSHEFARNGPTGLPPGSSPLHQANGGSPVDMRSTLPPANGRQRTHPYSSFQQSMARMKRNTQDGVAGTFARPQSDQKHLEVDEKPNIKALPTSDG</sequence>
<evidence type="ECO:0000256" key="1">
    <source>
        <dbReference type="SAM" id="MobiDB-lite"/>
    </source>
</evidence>
<feature type="region of interest" description="Disordered" evidence="1">
    <location>
        <begin position="94"/>
        <end position="180"/>
    </location>
</feature>
<proteinExistence type="predicted"/>
<name>A0A9Q3KXN6_9BASI</name>
<organism evidence="2 3">
    <name type="scientific">Austropuccinia psidii MF-1</name>
    <dbReference type="NCBI Taxonomy" id="1389203"/>
    <lineage>
        <taxon>Eukaryota</taxon>
        <taxon>Fungi</taxon>
        <taxon>Dikarya</taxon>
        <taxon>Basidiomycota</taxon>
        <taxon>Pucciniomycotina</taxon>
        <taxon>Pucciniomycetes</taxon>
        <taxon>Pucciniales</taxon>
        <taxon>Sphaerophragmiaceae</taxon>
        <taxon>Austropuccinia</taxon>
    </lineage>
</organism>
<gene>
    <name evidence="2" type="ORF">O181_129725</name>
</gene>
<feature type="compositionally biased region" description="Polar residues" evidence="1">
    <location>
        <begin position="130"/>
        <end position="139"/>
    </location>
</feature>
<feature type="compositionally biased region" description="Basic and acidic residues" evidence="1">
    <location>
        <begin position="159"/>
        <end position="171"/>
    </location>
</feature>
<comment type="caution">
    <text evidence="2">The sequence shown here is derived from an EMBL/GenBank/DDBJ whole genome shotgun (WGS) entry which is preliminary data.</text>
</comment>